<feature type="compositionally biased region" description="Low complexity" evidence="1">
    <location>
        <begin position="346"/>
        <end position="361"/>
    </location>
</feature>
<feature type="region of interest" description="Disordered" evidence="1">
    <location>
        <begin position="653"/>
        <end position="683"/>
    </location>
</feature>
<reference evidence="2" key="1">
    <citation type="submission" date="2020-07" db="EMBL/GenBank/DDBJ databases">
        <title>Draft Genome Sequence of a Deep-Sea Yeast, Naganishia (Cryptococcus) liquefaciens strain N6.</title>
        <authorList>
            <person name="Han Y.W."/>
            <person name="Kajitani R."/>
            <person name="Morimoto H."/>
            <person name="Parhat M."/>
            <person name="Tsubouchi H."/>
            <person name="Bakenova O."/>
            <person name="Ogata M."/>
            <person name="Argunhan B."/>
            <person name="Aoki R."/>
            <person name="Kajiwara S."/>
            <person name="Itoh T."/>
            <person name="Iwasaki H."/>
        </authorList>
    </citation>
    <scope>NUCLEOTIDE SEQUENCE</scope>
    <source>
        <strain evidence="2">N6</strain>
    </source>
</reference>
<dbReference type="Proteomes" id="UP000620104">
    <property type="component" value="Unassembled WGS sequence"/>
</dbReference>
<evidence type="ECO:0000256" key="1">
    <source>
        <dbReference type="SAM" id="MobiDB-lite"/>
    </source>
</evidence>
<feature type="compositionally biased region" description="Basic and acidic residues" evidence="1">
    <location>
        <begin position="113"/>
        <end position="131"/>
    </location>
</feature>
<proteinExistence type="predicted"/>
<feature type="compositionally biased region" description="Low complexity" evidence="1">
    <location>
        <begin position="933"/>
        <end position="953"/>
    </location>
</feature>
<sequence>MALVQERPQHGRNRPPRMDLQHVLDMTWVEGDPVSTGAATMSEEENGDTQGLAAENNSQRQVLPEDVLHALATLETFRHLAVAGIDDELGLEAGTIQHLARLDDASVQAIAYNDRDRDQDRSTAGQRDRRNSGVIPDVEVNLDGKVPPRATFKSDETMFDIKIEPLAKFIESLTNPDHLEKVEKILEKASTPFDYYRIDERINESYQAEAQADAARSWLTQDHGHCLRVPNVPIIRELRIDITTLHPSAIYRLEQFRRRQLREKVLPVRLDVFVEEKEPEWIKQRMREKRLARKLEKESERVRQLLLDEEERQRRAEERQREQAAMVRRHLGISSARRGRRHSGDSDGSSEMSPVPSDVSSPTPPPTQIFHEVQESVPFPFTTPVQLDNMPNPPDVSVSTSLQLTDLSKDLPAVRTVETGVASSKASGIVSATAIAKKLPRLKLKFKGLTPGISSSPLSTGGPCFPGAANAGTYPSHGDQNVAVGPDTLSNGNFTTASERHLSKQLVMKAGLSPSGASSGRLPDQCLSPKSKPTLRTQEGPPSIPPAAEEVISHMETLLNTQDAGTSSTQNPINVDIIVNLTVDPTASSSAGVRPVDESRLGTTIEATSDIIDREATRAKADIAEPPLYSAQDEEDEAMVEVMGGLDTVPVSGSSGFGPNVEGFSSAGSLHEGKSPDQSPQLAADVSGDFATEVQQDATRIPHEPHSEVQPILLPNRAAGQHQSGTQEAFHISGPSEPQSTANQADFQMLIDDEIEPVTFEDTQAGTWKAIYRDLYSNNHEKGKESTFTNKGKGRAKDLSLQIRAINSSDSDDGSPWDQTANVIQVKGITGPTATDSERPSIQSPDTRSVSPAPLVMPMTQSPDRQMIGIPSQPYSEQTTLGPTAARPSTERRRQNEALYAALAASFLNRCGSMSQAGSNPDDRPRVQAGLASQSLWHSPSSSSRATSDTPSESYLIQRRIGMTTCDPRDVFGRLETVPGALTGTIKAEYNLESNYMQGEVLQDENKDANDDFRSDDEIKISKPPVQEPITSSPELEDDIVGDFAQPSTRARVSSSARFNTSRPIVIEEEEDSEIEMLETTWHRQGRASRDKRKVFPDMIPIEQLDLSPPKRHRANADSWRRRSSKKTPDHVLHLRCDEEGAEDDDDEPIYISAKNLWTDPTNVEVVIPIRRHAFSPTPAPIPRAGPNLKIRLNLGSYRQ</sequence>
<comment type="caution">
    <text evidence="2">The sequence shown here is derived from an EMBL/GenBank/DDBJ whole genome shotgun (WGS) entry which is preliminary data.</text>
</comment>
<evidence type="ECO:0000313" key="3">
    <source>
        <dbReference type="Proteomes" id="UP000620104"/>
    </source>
</evidence>
<feature type="compositionally biased region" description="Basic and acidic residues" evidence="1">
    <location>
        <begin position="1115"/>
        <end position="1128"/>
    </location>
</feature>
<organism evidence="2 3">
    <name type="scientific">Naganishia liquefaciens</name>
    <dbReference type="NCBI Taxonomy" id="104408"/>
    <lineage>
        <taxon>Eukaryota</taxon>
        <taxon>Fungi</taxon>
        <taxon>Dikarya</taxon>
        <taxon>Basidiomycota</taxon>
        <taxon>Agaricomycotina</taxon>
        <taxon>Tremellomycetes</taxon>
        <taxon>Filobasidiales</taxon>
        <taxon>Filobasidiaceae</taxon>
        <taxon>Naganishia</taxon>
    </lineage>
</organism>
<feature type="region of interest" description="Disordered" evidence="1">
    <location>
        <begin position="511"/>
        <end position="546"/>
    </location>
</feature>
<feature type="region of interest" description="Disordered" evidence="1">
    <location>
        <begin position="111"/>
        <end position="135"/>
    </location>
</feature>
<feature type="compositionally biased region" description="Polar residues" evidence="1">
    <location>
        <begin position="873"/>
        <end position="882"/>
    </location>
</feature>
<gene>
    <name evidence="2" type="ORF">NliqN6_3309</name>
</gene>
<keyword evidence="3" id="KW-1185">Reference proteome</keyword>
<accession>A0A8H3YG60</accession>
<dbReference type="EMBL" id="BLZA01000019">
    <property type="protein sequence ID" value="GHJ86907.1"/>
    <property type="molecule type" value="Genomic_DNA"/>
</dbReference>
<name>A0A8H3YG60_9TREE</name>
<dbReference type="AlphaFoldDB" id="A0A8H3YG60"/>
<feature type="compositionally biased region" description="Basic residues" evidence="1">
    <location>
        <begin position="327"/>
        <end position="341"/>
    </location>
</feature>
<feature type="region of interest" description="Disordered" evidence="1">
    <location>
        <begin position="317"/>
        <end position="369"/>
    </location>
</feature>
<evidence type="ECO:0000313" key="2">
    <source>
        <dbReference type="EMBL" id="GHJ86907.1"/>
    </source>
</evidence>
<protein>
    <submittedName>
        <fullName evidence="2">Uncharacterized protein</fullName>
    </submittedName>
</protein>
<feature type="compositionally biased region" description="Polar residues" evidence="1">
    <location>
        <begin position="832"/>
        <end position="850"/>
    </location>
</feature>
<feature type="region of interest" description="Disordered" evidence="1">
    <location>
        <begin position="829"/>
        <end position="894"/>
    </location>
</feature>
<feature type="region of interest" description="Disordered" evidence="1">
    <location>
        <begin position="719"/>
        <end position="741"/>
    </location>
</feature>
<dbReference type="OrthoDB" id="2594942at2759"/>
<feature type="region of interest" description="Disordered" evidence="1">
    <location>
        <begin position="1109"/>
        <end position="1128"/>
    </location>
</feature>
<feature type="region of interest" description="Disordered" evidence="1">
    <location>
        <begin position="932"/>
        <end position="953"/>
    </location>
</feature>